<gene>
    <name evidence="1" type="ORF">ABXS70_04790</name>
</gene>
<evidence type="ECO:0008006" key="2">
    <source>
        <dbReference type="Google" id="ProtNLM"/>
    </source>
</evidence>
<proteinExistence type="predicted"/>
<dbReference type="EMBL" id="CP159992">
    <property type="protein sequence ID" value="XCP96036.1"/>
    <property type="molecule type" value="Genomic_DNA"/>
</dbReference>
<protein>
    <recommendedName>
        <fullName evidence="2">Aldolase</fullName>
    </recommendedName>
</protein>
<dbReference type="InterPro" id="IPR027417">
    <property type="entry name" value="P-loop_NTPase"/>
</dbReference>
<dbReference type="Gene3D" id="3.40.50.300">
    <property type="entry name" value="P-loop containing nucleotide triphosphate hydrolases"/>
    <property type="match status" value="1"/>
</dbReference>
<accession>A0AAU8NH07</accession>
<dbReference type="AlphaFoldDB" id="A0AAU8NH07"/>
<sequence>MAETKANQYTMSFLHSELNFNLEGSISLGSIFDFFGTHFVIKEGTSHNALAHITVAKNDDSFNGIDFAKGEEVYLRKSASDFFTIPAKQVRLGETVYLQCSKTDTYIAMNANKRTIVISTPWEDVKREELVLIELIRDLVLKNEENHGVVVLHATCSYDEGRANLIIGPKGAGKSTTLLELVSKLGHQFMSGDKTFLWVKEGQLHASGWPDYPHLGLGTLSKYPDFVGKFGLSEEIDAAQETLWSTDHKRAIPPDVFKSMIPHVPAGFTAPVGAFIYPKLEPSANSEIRQLQNHVAFMVPHIERMFDEEGLAKQWNEFVKPGRLDEIDTMIEQCKAAAYVLPAFEITGSGILTSHNFLDGGVISYE</sequence>
<dbReference type="RefSeq" id="WP_366294247.1">
    <property type="nucleotide sequence ID" value="NZ_CP159992.1"/>
</dbReference>
<dbReference type="SUPFAM" id="SSF53795">
    <property type="entry name" value="PEP carboxykinase-like"/>
    <property type="match status" value="1"/>
</dbReference>
<evidence type="ECO:0000313" key="1">
    <source>
        <dbReference type="EMBL" id="XCP96036.1"/>
    </source>
</evidence>
<name>A0AAU8NH07_9BACL</name>
<organism evidence="1">
    <name type="scientific">Paenibacillus sp. AN1007</name>
    <dbReference type="NCBI Taxonomy" id="3151385"/>
    <lineage>
        <taxon>Bacteria</taxon>
        <taxon>Bacillati</taxon>
        <taxon>Bacillota</taxon>
        <taxon>Bacilli</taxon>
        <taxon>Bacillales</taxon>
        <taxon>Paenibacillaceae</taxon>
        <taxon>Paenibacillus</taxon>
    </lineage>
</organism>
<reference evidence="1" key="1">
    <citation type="submission" date="2024-05" db="EMBL/GenBank/DDBJ databases">
        <title>Draft genome assemblies of 36 bacteria isolated from hibernating arctic ground squirrels.</title>
        <authorList>
            <person name="McKee H."/>
            <person name="Mullen L."/>
            <person name="Drown D.M."/>
            <person name="Duddleston K.N."/>
        </authorList>
    </citation>
    <scope>NUCLEOTIDE SEQUENCE</scope>
    <source>
        <strain evidence="1">AN1007</strain>
    </source>
</reference>